<evidence type="ECO:0000256" key="1">
    <source>
        <dbReference type="SAM" id="Phobius"/>
    </source>
</evidence>
<keyword evidence="1" id="KW-0472">Membrane</keyword>
<keyword evidence="1" id="KW-1133">Transmembrane helix</keyword>
<organism evidence="3 4">
    <name type="scientific">Vibrio mediterranei</name>
    <dbReference type="NCBI Taxonomy" id="689"/>
    <lineage>
        <taxon>Bacteria</taxon>
        <taxon>Pseudomonadati</taxon>
        <taxon>Pseudomonadota</taxon>
        <taxon>Gammaproteobacteria</taxon>
        <taxon>Vibrionales</taxon>
        <taxon>Vibrionaceae</taxon>
        <taxon>Vibrio</taxon>
    </lineage>
</organism>
<accession>A0A3G4V6D5</accession>
<dbReference type="Proteomes" id="UP000279760">
    <property type="component" value="Chromosome 1"/>
</dbReference>
<name>A0A3G4V6D5_9VIBR</name>
<proteinExistence type="predicted"/>
<dbReference type="EMBL" id="CP033577">
    <property type="protein sequence ID" value="AYV19859.1"/>
    <property type="molecule type" value="Genomic_DNA"/>
</dbReference>
<dbReference type="EMBL" id="CP033577">
    <property type="protein sequence ID" value="AYV19849.1"/>
    <property type="molecule type" value="Genomic_DNA"/>
</dbReference>
<gene>
    <name evidence="2" type="ORF">ECB94_00435</name>
    <name evidence="3" type="ORF">ECB94_00490</name>
</gene>
<reference evidence="3 4" key="1">
    <citation type="submission" date="2018-11" db="EMBL/GenBank/DDBJ databases">
        <title>Complete Genome Sequence of Vbrio mediterranei 117-T6: a Potential Pathogen Bacteria Isolated from the Conchocelis of Pyropia.</title>
        <authorList>
            <person name="Liu Q."/>
        </authorList>
    </citation>
    <scope>NUCLEOTIDE SEQUENCE [LARGE SCALE GENOMIC DNA]</scope>
    <source>
        <strain evidence="3 4">117-T6</strain>
    </source>
</reference>
<evidence type="ECO:0000313" key="4">
    <source>
        <dbReference type="Proteomes" id="UP000279760"/>
    </source>
</evidence>
<keyword evidence="1" id="KW-0812">Transmembrane</keyword>
<evidence type="ECO:0000313" key="3">
    <source>
        <dbReference type="EMBL" id="AYV19859.1"/>
    </source>
</evidence>
<protein>
    <submittedName>
        <fullName evidence="3">Uncharacterized protein</fullName>
    </submittedName>
</protein>
<dbReference type="RefSeq" id="WP_006075462.1">
    <property type="nucleotide sequence ID" value="NZ_CP033577.1"/>
</dbReference>
<evidence type="ECO:0000313" key="2">
    <source>
        <dbReference type="EMBL" id="AYV19849.1"/>
    </source>
</evidence>
<dbReference type="AlphaFoldDB" id="A0A3G4V6D5"/>
<feature type="transmembrane region" description="Helical" evidence="1">
    <location>
        <begin position="53"/>
        <end position="75"/>
    </location>
</feature>
<sequence>MARCLVIGVDNYLKAENQPLTGCQFIAMEYQDYQLLNSLSSSVGSDITIDSDVYVTVTGYLLLSFVSGHVLGRILKTFGKG</sequence>